<accession>A0AAV4XEN8</accession>
<sequence>MKCSSTLARDQSALQKAGHPLPRTCMAGAPPAARRSGRVRSVCVLLASRSSSASLQQSMRGAVAVSTPPEGEGMPAPTAFQSCVFSLSADTKCAQLDFVLHLQPYFVDFMYSFHPTHLNEMDVPFVV</sequence>
<keyword evidence="2" id="KW-1185">Reference proteome</keyword>
<dbReference type="Proteomes" id="UP001054945">
    <property type="component" value="Unassembled WGS sequence"/>
</dbReference>
<dbReference type="EMBL" id="BPLR01000118">
    <property type="protein sequence ID" value="GIY92254.1"/>
    <property type="molecule type" value="Genomic_DNA"/>
</dbReference>
<dbReference type="AlphaFoldDB" id="A0AAV4XEN8"/>
<comment type="caution">
    <text evidence="1">The sequence shown here is derived from an EMBL/GenBank/DDBJ whole genome shotgun (WGS) entry which is preliminary data.</text>
</comment>
<protein>
    <submittedName>
        <fullName evidence="1">Uncharacterized protein</fullName>
    </submittedName>
</protein>
<name>A0AAV4XEN8_CAEEX</name>
<gene>
    <name evidence="1" type="ORF">CEXT_41351</name>
</gene>
<evidence type="ECO:0000313" key="1">
    <source>
        <dbReference type="EMBL" id="GIY92254.1"/>
    </source>
</evidence>
<proteinExistence type="predicted"/>
<evidence type="ECO:0000313" key="2">
    <source>
        <dbReference type="Proteomes" id="UP001054945"/>
    </source>
</evidence>
<reference evidence="1 2" key="1">
    <citation type="submission" date="2021-06" db="EMBL/GenBank/DDBJ databases">
        <title>Caerostris extrusa draft genome.</title>
        <authorList>
            <person name="Kono N."/>
            <person name="Arakawa K."/>
        </authorList>
    </citation>
    <scope>NUCLEOTIDE SEQUENCE [LARGE SCALE GENOMIC DNA]</scope>
</reference>
<organism evidence="1 2">
    <name type="scientific">Caerostris extrusa</name>
    <name type="common">Bark spider</name>
    <name type="synonym">Caerostris bankana</name>
    <dbReference type="NCBI Taxonomy" id="172846"/>
    <lineage>
        <taxon>Eukaryota</taxon>
        <taxon>Metazoa</taxon>
        <taxon>Ecdysozoa</taxon>
        <taxon>Arthropoda</taxon>
        <taxon>Chelicerata</taxon>
        <taxon>Arachnida</taxon>
        <taxon>Araneae</taxon>
        <taxon>Araneomorphae</taxon>
        <taxon>Entelegynae</taxon>
        <taxon>Araneoidea</taxon>
        <taxon>Araneidae</taxon>
        <taxon>Caerostris</taxon>
    </lineage>
</organism>